<evidence type="ECO:0000256" key="1">
    <source>
        <dbReference type="ARBA" id="ARBA00004141"/>
    </source>
</evidence>
<dbReference type="InterPro" id="IPR022409">
    <property type="entry name" value="PKD/Chitinase_dom"/>
</dbReference>
<comment type="subcellular location">
    <subcellularLocation>
        <location evidence="1">Membrane</location>
        <topology evidence="1">Multi-pass membrane protein</topology>
    </subcellularLocation>
</comment>
<reference evidence="7 8" key="1">
    <citation type="submission" date="2016-08" db="EMBL/GenBank/DDBJ databases">
        <title>New Insights into Marine Group III Euryarchaeota, from dark to light.</title>
        <authorList>
            <person name="Haro-Moreno J.M."/>
            <person name="Rodriguez-Valera F."/>
            <person name="Lopez-Garcia P."/>
            <person name="Moreira D."/>
            <person name="Martin-Cuadrado A.B."/>
        </authorList>
    </citation>
    <scope>NUCLEOTIDE SEQUENCE [LARGE SCALE GENOMIC DNA]</scope>
    <source>
        <strain evidence="7">CG-Epi2</strain>
    </source>
</reference>
<evidence type="ECO:0000256" key="2">
    <source>
        <dbReference type="ARBA" id="ARBA00022692"/>
    </source>
</evidence>
<dbReference type="GO" id="GO:0005261">
    <property type="term" value="F:monoatomic cation channel activity"/>
    <property type="evidence" value="ECO:0007669"/>
    <property type="project" value="TreeGrafter"/>
</dbReference>
<name>A0A1J5UCT5_9ARCH</name>
<dbReference type="Proteomes" id="UP000183615">
    <property type="component" value="Unassembled WGS sequence"/>
</dbReference>
<dbReference type="GO" id="GO:0005886">
    <property type="term" value="C:plasma membrane"/>
    <property type="evidence" value="ECO:0007669"/>
    <property type="project" value="TreeGrafter"/>
</dbReference>
<evidence type="ECO:0000256" key="5">
    <source>
        <dbReference type="ARBA" id="ARBA00023136"/>
    </source>
</evidence>
<dbReference type="SUPFAM" id="SSF49299">
    <property type="entry name" value="PKD domain"/>
    <property type="match status" value="2"/>
</dbReference>
<comment type="caution">
    <text evidence="7">The sequence shown here is derived from an EMBL/GenBank/DDBJ whole genome shotgun (WGS) entry which is preliminary data.</text>
</comment>
<dbReference type="Pfam" id="PF18911">
    <property type="entry name" value="PKD_4"/>
    <property type="match status" value="2"/>
</dbReference>
<dbReference type="PROSITE" id="PS50093">
    <property type="entry name" value="PKD"/>
    <property type="match status" value="2"/>
</dbReference>
<dbReference type="InterPro" id="IPR035986">
    <property type="entry name" value="PKD_dom_sf"/>
</dbReference>
<dbReference type="EMBL" id="MIYZ01000023">
    <property type="protein sequence ID" value="OIR22110.1"/>
    <property type="molecule type" value="Genomic_DNA"/>
</dbReference>
<evidence type="ECO:0000313" key="7">
    <source>
        <dbReference type="EMBL" id="OIR22110.1"/>
    </source>
</evidence>
<keyword evidence="5" id="KW-0472">Membrane</keyword>
<feature type="domain" description="PKD" evidence="6">
    <location>
        <begin position="50"/>
        <end position="102"/>
    </location>
</feature>
<dbReference type="SMART" id="SM00089">
    <property type="entry name" value="PKD"/>
    <property type="match status" value="2"/>
</dbReference>
<dbReference type="InterPro" id="IPR013783">
    <property type="entry name" value="Ig-like_fold"/>
</dbReference>
<sequence length="372" mass="40623">MRKVIAIAFLMLMPGCLDTTPEELSGIEILAPLEVIEGDMAELQAYGTKPSGAKYLWDFGDDAGSSGEMVNHVYIEEGEYTITLTVVDKEGRIGNAQATIQILHRNEQPVSSLDATYGGQGQTIKVNSVAFFDGGASSDPDGDVLSFDWDFGDGSYGDVMRPNHEYTSVGNYTVTLTVRDNGNMSSTSETWVLVQIRTYVVEFVQQTIVVPALAGYTAEGASTLQAHNYPYNVTDVNYDFEWSEDEVSDSPDNPVVGTLFPDDFSLSVATNYIFNLTANNTSGNLELNFIVLDSIPNDLILSLGSITEVNQYLFANGYTSAKGQGQWDTAITCNEASSITDLGLNSFLDTDDGNDWVLFVEYSYYNSIITET</sequence>
<dbReference type="PANTHER" id="PTHR46730">
    <property type="entry name" value="POLYCYSTIN-1"/>
    <property type="match status" value="1"/>
</dbReference>
<gene>
    <name evidence="7" type="ORF">BET99_01055</name>
</gene>
<dbReference type="AlphaFoldDB" id="A0A1J5UCT5"/>
<evidence type="ECO:0000256" key="4">
    <source>
        <dbReference type="ARBA" id="ARBA00022989"/>
    </source>
</evidence>
<organism evidence="7 8">
    <name type="scientific">Marine Group III euryarchaeote CG-Epi2</name>
    <dbReference type="NCBI Taxonomy" id="1888996"/>
    <lineage>
        <taxon>Archaea</taxon>
        <taxon>Methanobacteriati</taxon>
        <taxon>Thermoplasmatota</taxon>
        <taxon>Thermoplasmata</taxon>
        <taxon>Candidatus Thermoprofundales</taxon>
    </lineage>
</organism>
<keyword evidence="2" id="KW-0812">Transmembrane</keyword>
<dbReference type="PANTHER" id="PTHR46730:SF1">
    <property type="entry name" value="PLAT DOMAIN-CONTAINING PROTEIN"/>
    <property type="match status" value="1"/>
</dbReference>
<evidence type="ECO:0000259" key="6">
    <source>
        <dbReference type="PROSITE" id="PS50093"/>
    </source>
</evidence>
<dbReference type="GO" id="GO:0006816">
    <property type="term" value="P:calcium ion transport"/>
    <property type="evidence" value="ECO:0007669"/>
    <property type="project" value="TreeGrafter"/>
</dbReference>
<evidence type="ECO:0000256" key="3">
    <source>
        <dbReference type="ARBA" id="ARBA00022737"/>
    </source>
</evidence>
<accession>A0A1J5UCT5</accession>
<keyword evidence="3" id="KW-0677">Repeat</keyword>
<keyword evidence="4" id="KW-1133">Transmembrane helix</keyword>
<feature type="domain" description="PKD" evidence="6">
    <location>
        <begin position="132"/>
        <end position="199"/>
    </location>
</feature>
<dbReference type="InterPro" id="IPR000601">
    <property type="entry name" value="PKD_dom"/>
</dbReference>
<evidence type="ECO:0000313" key="8">
    <source>
        <dbReference type="Proteomes" id="UP000183615"/>
    </source>
</evidence>
<protein>
    <recommendedName>
        <fullName evidence="6">PKD domain-containing protein</fullName>
    </recommendedName>
</protein>
<dbReference type="CDD" id="cd00146">
    <property type="entry name" value="PKD"/>
    <property type="match status" value="2"/>
</dbReference>
<proteinExistence type="predicted"/>
<dbReference type="Gene3D" id="2.60.40.10">
    <property type="entry name" value="Immunoglobulins"/>
    <property type="match status" value="2"/>
</dbReference>